<dbReference type="Pfam" id="PF05193">
    <property type="entry name" value="Peptidase_M16_C"/>
    <property type="match status" value="2"/>
</dbReference>
<reference evidence="9 10" key="1">
    <citation type="submission" date="2019-09" db="EMBL/GenBank/DDBJ databases">
        <title>Draft genome sequence of Ginsengibacter sp. BR5-29.</title>
        <authorList>
            <person name="Im W.-T."/>
        </authorList>
    </citation>
    <scope>NUCLEOTIDE SEQUENCE [LARGE SCALE GENOMIC DNA]</scope>
    <source>
        <strain evidence="9 10">BR5-29</strain>
    </source>
</reference>
<evidence type="ECO:0000313" key="9">
    <source>
        <dbReference type="EMBL" id="KAA9039221.1"/>
    </source>
</evidence>
<dbReference type="PANTHER" id="PTHR43690:SF34">
    <property type="entry name" value="ZINC PROTEASE PQQL-LIKE"/>
    <property type="match status" value="1"/>
</dbReference>
<dbReference type="Proteomes" id="UP000326903">
    <property type="component" value="Unassembled WGS sequence"/>
</dbReference>
<comment type="caution">
    <text evidence="9">The sequence shown here is derived from an EMBL/GenBank/DDBJ whole genome shotgun (WGS) entry which is preliminary data.</text>
</comment>
<dbReference type="EMBL" id="VYQF01000002">
    <property type="protein sequence ID" value="KAA9039221.1"/>
    <property type="molecule type" value="Genomic_DNA"/>
</dbReference>
<evidence type="ECO:0000256" key="6">
    <source>
        <dbReference type="SAM" id="SignalP"/>
    </source>
</evidence>
<dbReference type="InterPro" id="IPR050626">
    <property type="entry name" value="Peptidase_M16"/>
</dbReference>
<evidence type="ECO:0000256" key="3">
    <source>
        <dbReference type="ARBA" id="ARBA00022801"/>
    </source>
</evidence>
<gene>
    <name evidence="9" type="ORF">FW778_10335</name>
</gene>
<dbReference type="InterPro" id="IPR007863">
    <property type="entry name" value="Peptidase_M16_C"/>
</dbReference>
<dbReference type="GO" id="GO:0008237">
    <property type="term" value="F:metallopeptidase activity"/>
    <property type="evidence" value="ECO:0007669"/>
    <property type="project" value="UniProtKB-KW"/>
</dbReference>
<evidence type="ECO:0000313" key="10">
    <source>
        <dbReference type="Proteomes" id="UP000326903"/>
    </source>
</evidence>
<accession>A0A5J5IGI8</accession>
<evidence type="ECO:0000256" key="2">
    <source>
        <dbReference type="ARBA" id="ARBA00022670"/>
    </source>
</evidence>
<keyword evidence="10" id="KW-1185">Reference proteome</keyword>
<sequence length="936" mass="105570">MKFLRLINFFLFISTCSSFAQQNLNDTLPIDPNVRIGKLSNGLTYYIRQNKKPEQKVELRLVVNAGSILEDENQQGLAHFSEHMAFNGTTHFKKNDIISFLQSIGVGFGNDLNANTSFDQTIYILPIPTDRPENIDKGFEILEDWAHNVTYDTDDIDGERPVVLEESRLGKGANDRMYRKIYPNVFAGSLYANRLPIGLDSIIKIASYATIRKFYKDWYRPDLMAVIVVGDIDPGKAEELIKKHFAGLTNPANERLRIKPSMPPYESDKANVVTDKEATSYTTIVNYSAEPIHPIVTLEDYKKDLTKQIFTTLFNQRLRELTQKENPPFVYAFTDFGSFARGYESFGASIGTGSNSSTTGLNAFEEELERVKKYGFTKPELDRAKSNLLNQMDKMYNERNKTESSDYVSEYIQNFLTQEPIPGIENEDKYYKELLPQISIDDVNEISKSLQQNPKQYLALLGPEPAIGKELPTGNDLLAVASSAAKMDVKPYEEKAIASSLMTTLPKPGKIIGTKRNARLGTTDFALNNGVAVTIKPTDFKNDQILMSAIRPGGKNNYGIKDKYNAEYATAVVNSMGVGNFSPVDLQKALSGKTVKVNPVFSNISEGVSGSSSVKDLESMMQLIYLYFTSPRVDTSLFKSFVQKNKTQLAFLSANPQAVFVDTLYKELYHNSPLAPVAVPKPEYFDNINLSRLMQIYKERFGNANGMHFTFVGSFKESDLKPLIEKYIASLPSSPKKFMYVDNKLRPTKGKVNFIVNKGKEQKSLIVGVYSGEVPYSDALDMKADAISEILNIRIIEELREKIQGIYGGGTQAQFEKYPYSHYTFFLQLPCGPEKVDTLLYAAHKEIQNLIKEGPSKENLEKVKQQWREQYKVNIKENGTWLSELQSFNFPGTNPDYFINYEKYVNALTQKDVQDAAKLLLSTNNVLTGILMPEKK</sequence>
<dbReference type="InterPro" id="IPR011249">
    <property type="entry name" value="Metalloenz_LuxS/M16"/>
</dbReference>
<dbReference type="Gene3D" id="3.30.830.10">
    <property type="entry name" value="Metalloenzyme, LuxS/M16 peptidase-like"/>
    <property type="match status" value="4"/>
</dbReference>
<evidence type="ECO:0000256" key="4">
    <source>
        <dbReference type="ARBA" id="ARBA00022833"/>
    </source>
</evidence>
<dbReference type="RefSeq" id="WP_150414630.1">
    <property type="nucleotide sequence ID" value="NZ_VYQF01000002.1"/>
</dbReference>
<comment type="similarity">
    <text evidence="1">Belongs to the peptidase M16 family.</text>
</comment>
<feature type="domain" description="Peptidase M16 C-terminal" evidence="8">
    <location>
        <begin position="688"/>
        <end position="866"/>
    </location>
</feature>
<dbReference type="GO" id="GO:0006508">
    <property type="term" value="P:proteolysis"/>
    <property type="evidence" value="ECO:0007669"/>
    <property type="project" value="UniProtKB-KW"/>
</dbReference>
<feature type="chain" id="PRO_5023836961" evidence="6">
    <location>
        <begin position="21"/>
        <end position="936"/>
    </location>
</feature>
<dbReference type="AlphaFoldDB" id="A0A5J5IGI8"/>
<dbReference type="InterPro" id="IPR011765">
    <property type="entry name" value="Pept_M16_N"/>
</dbReference>
<keyword evidence="5" id="KW-0482">Metalloprotease</keyword>
<dbReference type="GO" id="GO:0046872">
    <property type="term" value="F:metal ion binding"/>
    <property type="evidence" value="ECO:0007669"/>
    <property type="project" value="InterPro"/>
</dbReference>
<feature type="domain" description="Peptidase M16 N-terminal" evidence="7">
    <location>
        <begin position="49"/>
        <end position="167"/>
    </location>
</feature>
<feature type="signal peptide" evidence="6">
    <location>
        <begin position="1"/>
        <end position="20"/>
    </location>
</feature>
<evidence type="ECO:0000256" key="5">
    <source>
        <dbReference type="ARBA" id="ARBA00023049"/>
    </source>
</evidence>
<feature type="domain" description="Peptidase M16 C-terminal" evidence="8">
    <location>
        <begin position="207"/>
        <end position="388"/>
    </location>
</feature>
<keyword evidence="2" id="KW-0645">Protease</keyword>
<evidence type="ECO:0000256" key="1">
    <source>
        <dbReference type="ARBA" id="ARBA00007261"/>
    </source>
</evidence>
<name>A0A5J5IGI8_9BACT</name>
<dbReference type="Pfam" id="PF00675">
    <property type="entry name" value="Peptidase_M16"/>
    <property type="match status" value="1"/>
</dbReference>
<keyword evidence="4" id="KW-0862">Zinc</keyword>
<evidence type="ECO:0000259" key="7">
    <source>
        <dbReference type="Pfam" id="PF00675"/>
    </source>
</evidence>
<evidence type="ECO:0000259" key="8">
    <source>
        <dbReference type="Pfam" id="PF05193"/>
    </source>
</evidence>
<proteinExistence type="inferred from homology"/>
<protein>
    <submittedName>
        <fullName evidence="9">Insulinase family protein</fullName>
    </submittedName>
</protein>
<organism evidence="9 10">
    <name type="scientific">Ginsengibacter hankyongi</name>
    <dbReference type="NCBI Taxonomy" id="2607284"/>
    <lineage>
        <taxon>Bacteria</taxon>
        <taxon>Pseudomonadati</taxon>
        <taxon>Bacteroidota</taxon>
        <taxon>Chitinophagia</taxon>
        <taxon>Chitinophagales</taxon>
        <taxon>Chitinophagaceae</taxon>
        <taxon>Ginsengibacter</taxon>
    </lineage>
</organism>
<dbReference type="PANTHER" id="PTHR43690">
    <property type="entry name" value="NARDILYSIN"/>
    <property type="match status" value="1"/>
</dbReference>
<keyword evidence="3" id="KW-0378">Hydrolase</keyword>
<dbReference type="SUPFAM" id="SSF63411">
    <property type="entry name" value="LuxS/MPP-like metallohydrolase"/>
    <property type="match status" value="4"/>
</dbReference>
<keyword evidence="6" id="KW-0732">Signal</keyword>